<feature type="compositionally biased region" description="Basic residues" evidence="2">
    <location>
        <begin position="1"/>
        <end position="10"/>
    </location>
</feature>
<proteinExistence type="predicted"/>
<name>A0AAW0T2H3_SCYPA</name>
<feature type="region of interest" description="Disordered" evidence="2">
    <location>
        <begin position="202"/>
        <end position="227"/>
    </location>
</feature>
<accession>A0AAW0T2H3</accession>
<reference evidence="4 5" key="1">
    <citation type="submission" date="2023-03" db="EMBL/GenBank/DDBJ databases">
        <title>High-quality genome of Scylla paramamosain provides insights in environmental adaptation.</title>
        <authorList>
            <person name="Zhang L."/>
        </authorList>
    </citation>
    <scope>NUCLEOTIDE SEQUENCE [LARGE SCALE GENOMIC DNA]</scope>
    <source>
        <strain evidence="4">LZ_2023a</strain>
        <tissue evidence="4">Muscle</tissue>
    </source>
</reference>
<dbReference type="InterPro" id="IPR019819">
    <property type="entry name" value="Carboxylesterase_B_CS"/>
</dbReference>
<protein>
    <recommendedName>
        <fullName evidence="3">Carboxylesterase type B domain-containing protein</fullName>
    </recommendedName>
</protein>
<gene>
    <name evidence="4" type="ORF">O3P69_018485</name>
</gene>
<dbReference type="Gene3D" id="4.10.60.10">
    <property type="entry name" value="Zinc finger, CCHC-type"/>
    <property type="match status" value="1"/>
</dbReference>
<sequence>MPHGRKKAEHRGREETAEHGTSSSPEPYTFLAGASSHLTHAHPSPDQQHSPMDFYAFLTYMKERDDAARVEREEEAARYRAELAEQKREDAARFEALLSRLAPPPASSPAPTPGHPPSVSSHPPQAPVSSSPAGTPPAPKATAQPPPVLSTDVTDEELVQKIVALDASSTLLDVVTLCRAYEATRSAATAIRASPAARAVSQYKKGKKATHKSKAESQRVAPTSSSPCSACGKQQHGPKGCPSAAAVCSGCGKTGHWSHTEKYPARNVQCNSCNRYGHFEKLCKSSTPKTSQRPAKPNNPKPAGDNRSTFHVVRAQTPHHIPRALEDQAGSIRRVQSSARGRPTPSPTITVVVTRGGVSGSIEVIPDTGADTTVIGPQHLRDLGLAKQELDPPPSLRYYNADGSRMPAALGSFQAKLTYGTRSCTGWIDVQGSLSTPLLSWEHCRALAIVPSDFPRQIKTSKTTVNRVGESPDVQPVEASRGVSKPTQEDNILDAETNFSVRSVVTLHAIESLASEDAQASPDQAVTRDLTLEGLRRATLDDPTYSDLLHFVKEGFPKFLKEGRMVLSTEDGRISGFREYSTKGLEFYTFHAIPYAKPPVGELRFKDPVPIERWEEVRDGAKIPPSCPQIPFISLSMRKREYEGEEDCLYLSVFSPMTRQSSRHDKLLPVMVFFHGGAFFAGGINKYSGYAMMNENVILVLVQYRLGILGFLSTEDSVMPGNFGLKDQTLALRWVQRNIHHFAGDPDRVTLFGESAGGASVHYHLLSPHSQDLYARAIMMSGTLFSPWAMGGAFRDVALHTARLFECPEPREHHAAQEVSQDLMRCLQGVDVKNLTLSLMDHVSFNFNPVLMGPRVDGDALPAEPEVLMVEGRYKITDVISGITAHEGGLFAMPLFSSERMMSDLVNKFTEIGPASLDLCTGDAAPIQLSQKIFDHYLGGVKVKKTDADKICQLFGDRHFNVGHDLMSILYARNASASRIFLYSLDHRGQRSFGQFFDTDVGSTSPAVFRSGSTA</sequence>
<dbReference type="PROSITE" id="PS00941">
    <property type="entry name" value="CARBOXYLESTERASE_B_2"/>
    <property type="match status" value="1"/>
</dbReference>
<dbReference type="Gene3D" id="3.40.50.1820">
    <property type="entry name" value="alpha/beta hydrolase"/>
    <property type="match status" value="1"/>
</dbReference>
<organism evidence="4 5">
    <name type="scientific">Scylla paramamosain</name>
    <name type="common">Mud crab</name>
    <dbReference type="NCBI Taxonomy" id="85552"/>
    <lineage>
        <taxon>Eukaryota</taxon>
        <taxon>Metazoa</taxon>
        <taxon>Ecdysozoa</taxon>
        <taxon>Arthropoda</taxon>
        <taxon>Crustacea</taxon>
        <taxon>Multicrustacea</taxon>
        <taxon>Malacostraca</taxon>
        <taxon>Eumalacostraca</taxon>
        <taxon>Eucarida</taxon>
        <taxon>Decapoda</taxon>
        <taxon>Pleocyemata</taxon>
        <taxon>Brachyura</taxon>
        <taxon>Eubrachyura</taxon>
        <taxon>Portunoidea</taxon>
        <taxon>Portunidae</taxon>
        <taxon>Portuninae</taxon>
        <taxon>Scylla</taxon>
    </lineage>
</organism>
<feature type="domain" description="Carboxylesterase type B" evidence="3">
    <location>
        <begin position="566"/>
        <end position="1009"/>
    </location>
</feature>
<evidence type="ECO:0000256" key="1">
    <source>
        <dbReference type="ARBA" id="ARBA00023180"/>
    </source>
</evidence>
<feature type="region of interest" description="Disordered" evidence="2">
    <location>
        <begin position="284"/>
        <end position="307"/>
    </location>
</feature>
<feature type="region of interest" description="Disordered" evidence="2">
    <location>
        <begin position="326"/>
        <end position="349"/>
    </location>
</feature>
<dbReference type="AlphaFoldDB" id="A0AAW0T2H3"/>
<dbReference type="InterPro" id="IPR002018">
    <property type="entry name" value="CarbesteraseB"/>
</dbReference>
<evidence type="ECO:0000259" key="3">
    <source>
        <dbReference type="Pfam" id="PF00135"/>
    </source>
</evidence>
<dbReference type="SUPFAM" id="SSF53474">
    <property type="entry name" value="alpha/beta-Hydrolases"/>
    <property type="match status" value="1"/>
</dbReference>
<dbReference type="InterPro" id="IPR029058">
    <property type="entry name" value="AB_hydrolase_fold"/>
</dbReference>
<dbReference type="PANTHER" id="PTHR11559">
    <property type="entry name" value="CARBOXYLESTERASE"/>
    <property type="match status" value="1"/>
</dbReference>
<keyword evidence="1" id="KW-0325">Glycoprotein</keyword>
<dbReference type="Proteomes" id="UP001487740">
    <property type="component" value="Unassembled WGS sequence"/>
</dbReference>
<feature type="compositionally biased region" description="Low complexity" evidence="2">
    <location>
        <begin position="117"/>
        <end position="133"/>
    </location>
</feature>
<feature type="region of interest" description="Disordered" evidence="2">
    <location>
        <begin position="1"/>
        <end position="51"/>
    </location>
</feature>
<dbReference type="InterPro" id="IPR050309">
    <property type="entry name" value="Type-B_Carboxylest/Lipase"/>
</dbReference>
<evidence type="ECO:0000256" key="2">
    <source>
        <dbReference type="SAM" id="MobiDB-lite"/>
    </source>
</evidence>
<feature type="region of interest" description="Disordered" evidence="2">
    <location>
        <begin position="467"/>
        <end position="487"/>
    </location>
</feature>
<comment type="caution">
    <text evidence="4">The sequence shown here is derived from an EMBL/GenBank/DDBJ whole genome shotgun (WGS) entry which is preliminary data.</text>
</comment>
<evidence type="ECO:0000313" key="4">
    <source>
        <dbReference type="EMBL" id="KAK8381432.1"/>
    </source>
</evidence>
<evidence type="ECO:0000313" key="5">
    <source>
        <dbReference type="Proteomes" id="UP001487740"/>
    </source>
</evidence>
<feature type="compositionally biased region" description="Polar residues" evidence="2">
    <location>
        <begin position="284"/>
        <end position="293"/>
    </location>
</feature>
<dbReference type="EMBL" id="JARAKH010000040">
    <property type="protein sequence ID" value="KAK8381432.1"/>
    <property type="molecule type" value="Genomic_DNA"/>
</dbReference>
<feature type="compositionally biased region" description="Pro residues" evidence="2">
    <location>
        <begin position="102"/>
        <end position="116"/>
    </location>
</feature>
<feature type="region of interest" description="Disordered" evidence="2">
    <location>
        <begin position="94"/>
        <end position="149"/>
    </location>
</feature>
<dbReference type="Pfam" id="PF00135">
    <property type="entry name" value="COesterase"/>
    <property type="match status" value="1"/>
</dbReference>
<feature type="compositionally biased region" description="Pro residues" evidence="2">
    <location>
        <begin position="134"/>
        <end position="148"/>
    </location>
</feature>
<keyword evidence="5" id="KW-1185">Reference proteome</keyword>